<reference evidence="1" key="1">
    <citation type="journal article" date="2014" name="Front. Microbiol.">
        <title>High frequency of phylogenetically diverse reductive dehalogenase-homologous genes in deep subseafloor sedimentary metagenomes.</title>
        <authorList>
            <person name="Kawai M."/>
            <person name="Futagami T."/>
            <person name="Toyoda A."/>
            <person name="Takaki Y."/>
            <person name="Nishi S."/>
            <person name="Hori S."/>
            <person name="Arai W."/>
            <person name="Tsubouchi T."/>
            <person name="Morono Y."/>
            <person name="Uchiyama I."/>
            <person name="Ito T."/>
            <person name="Fujiyama A."/>
            <person name="Inagaki F."/>
            <person name="Takami H."/>
        </authorList>
    </citation>
    <scope>NUCLEOTIDE SEQUENCE</scope>
    <source>
        <strain evidence="1">Expedition CK06-06</strain>
    </source>
</reference>
<comment type="caution">
    <text evidence="1">The sequence shown here is derived from an EMBL/GenBank/DDBJ whole genome shotgun (WGS) entry which is preliminary data.</text>
</comment>
<dbReference type="EMBL" id="BARV01014252">
    <property type="protein sequence ID" value="GAI30617.1"/>
    <property type="molecule type" value="Genomic_DNA"/>
</dbReference>
<accession>X1MG48</accession>
<organism evidence="1">
    <name type="scientific">marine sediment metagenome</name>
    <dbReference type="NCBI Taxonomy" id="412755"/>
    <lineage>
        <taxon>unclassified sequences</taxon>
        <taxon>metagenomes</taxon>
        <taxon>ecological metagenomes</taxon>
    </lineage>
</organism>
<feature type="non-terminal residue" evidence="1">
    <location>
        <position position="1"/>
    </location>
</feature>
<proteinExistence type="predicted"/>
<dbReference type="AlphaFoldDB" id="X1MG48"/>
<sequence>GDNLEVTLDGDRIIVTPVLVIERSQAWFWSKEWQDKEREVEEDIKAGKLGHAKDVDDLIEQLED</sequence>
<gene>
    <name evidence="1" type="ORF">S06H3_25051</name>
</gene>
<evidence type="ECO:0000313" key="1">
    <source>
        <dbReference type="EMBL" id="GAI30617.1"/>
    </source>
</evidence>
<protein>
    <recommendedName>
        <fullName evidence="2">SpoVT-AbrB domain-containing protein</fullName>
    </recommendedName>
</protein>
<evidence type="ECO:0008006" key="2">
    <source>
        <dbReference type="Google" id="ProtNLM"/>
    </source>
</evidence>
<name>X1MG48_9ZZZZ</name>